<dbReference type="AlphaFoldDB" id="A0A072NTB2"/>
<organism evidence="2 3">
    <name type="scientific">Exophiala aquamarina CBS 119918</name>
    <dbReference type="NCBI Taxonomy" id="1182545"/>
    <lineage>
        <taxon>Eukaryota</taxon>
        <taxon>Fungi</taxon>
        <taxon>Dikarya</taxon>
        <taxon>Ascomycota</taxon>
        <taxon>Pezizomycotina</taxon>
        <taxon>Eurotiomycetes</taxon>
        <taxon>Chaetothyriomycetidae</taxon>
        <taxon>Chaetothyriales</taxon>
        <taxon>Herpotrichiellaceae</taxon>
        <taxon>Exophiala</taxon>
    </lineage>
</organism>
<feature type="region of interest" description="Disordered" evidence="1">
    <location>
        <begin position="1"/>
        <end position="36"/>
    </location>
</feature>
<feature type="non-terminal residue" evidence="2">
    <location>
        <position position="1"/>
    </location>
</feature>
<dbReference type="EMBL" id="AMGV01000063">
    <property type="protein sequence ID" value="KEF50851.1"/>
    <property type="molecule type" value="Genomic_DNA"/>
</dbReference>
<dbReference type="GeneID" id="25287990"/>
<gene>
    <name evidence="2" type="ORF">A1O9_13099</name>
</gene>
<proteinExistence type="predicted"/>
<comment type="caution">
    <text evidence="2">The sequence shown here is derived from an EMBL/GenBank/DDBJ whole genome shotgun (WGS) entry which is preliminary data.</text>
</comment>
<sequence length="66" mass="7598">DPEADGEADESDSDSESDEDVEEQALNDYPLADFEAFARRRPQDDFTRIDGLDRLGGREIDRTYNW</sequence>
<dbReference type="RefSeq" id="XP_013253441.1">
    <property type="nucleotide sequence ID" value="XM_013397987.1"/>
</dbReference>
<dbReference type="VEuPathDB" id="FungiDB:A1O9_13099"/>
<dbReference type="OrthoDB" id="3558550at2759"/>
<feature type="non-terminal residue" evidence="2">
    <location>
        <position position="66"/>
    </location>
</feature>
<name>A0A072NTB2_9EURO</name>
<evidence type="ECO:0000313" key="3">
    <source>
        <dbReference type="Proteomes" id="UP000027920"/>
    </source>
</evidence>
<protein>
    <submittedName>
        <fullName evidence="2">Uncharacterized protein</fullName>
    </submittedName>
</protein>
<feature type="compositionally biased region" description="Acidic residues" evidence="1">
    <location>
        <begin position="1"/>
        <end position="25"/>
    </location>
</feature>
<accession>A0A072NTB2</accession>
<evidence type="ECO:0000256" key="1">
    <source>
        <dbReference type="SAM" id="MobiDB-lite"/>
    </source>
</evidence>
<dbReference type="HOGENOM" id="CLU_2838077_0_0_1"/>
<evidence type="ECO:0000313" key="2">
    <source>
        <dbReference type="EMBL" id="KEF50851.1"/>
    </source>
</evidence>
<reference evidence="2 3" key="1">
    <citation type="submission" date="2013-03" db="EMBL/GenBank/DDBJ databases">
        <title>The Genome Sequence of Exophiala aquamarina CBS 119918.</title>
        <authorList>
            <consortium name="The Broad Institute Genomics Platform"/>
            <person name="Cuomo C."/>
            <person name="de Hoog S."/>
            <person name="Gorbushina A."/>
            <person name="Walker B."/>
            <person name="Young S.K."/>
            <person name="Zeng Q."/>
            <person name="Gargeya S."/>
            <person name="Fitzgerald M."/>
            <person name="Haas B."/>
            <person name="Abouelleil A."/>
            <person name="Allen A.W."/>
            <person name="Alvarado L."/>
            <person name="Arachchi H.M."/>
            <person name="Berlin A.M."/>
            <person name="Chapman S.B."/>
            <person name="Gainer-Dewar J."/>
            <person name="Goldberg J."/>
            <person name="Griggs A."/>
            <person name="Gujja S."/>
            <person name="Hansen M."/>
            <person name="Howarth C."/>
            <person name="Imamovic A."/>
            <person name="Ireland A."/>
            <person name="Larimer J."/>
            <person name="McCowan C."/>
            <person name="Murphy C."/>
            <person name="Pearson M."/>
            <person name="Poon T.W."/>
            <person name="Priest M."/>
            <person name="Roberts A."/>
            <person name="Saif S."/>
            <person name="Shea T."/>
            <person name="Sisk P."/>
            <person name="Sykes S."/>
            <person name="Wortman J."/>
            <person name="Nusbaum C."/>
            <person name="Birren B."/>
        </authorList>
    </citation>
    <scope>NUCLEOTIDE SEQUENCE [LARGE SCALE GENOMIC DNA]</scope>
    <source>
        <strain evidence="2 3">CBS 119918</strain>
    </source>
</reference>
<dbReference type="Proteomes" id="UP000027920">
    <property type="component" value="Unassembled WGS sequence"/>
</dbReference>
<keyword evidence="3" id="KW-1185">Reference proteome</keyword>